<evidence type="ECO:0000313" key="3">
    <source>
        <dbReference type="Proteomes" id="UP000533900"/>
    </source>
</evidence>
<dbReference type="SUPFAM" id="SSF56601">
    <property type="entry name" value="beta-lactamase/transpeptidase-like"/>
    <property type="match status" value="1"/>
</dbReference>
<dbReference type="Pfam" id="PF00144">
    <property type="entry name" value="Beta-lactamase"/>
    <property type="match status" value="1"/>
</dbReference>
<feature type="domain" description="Beta-lactamase-related" evidence="1">
    <location>
        <begin position="257"/>
        <end position="530"/>
    </location>
</feature>
<dbReference type="PANTHER" id="PTHR43283:SF7">
    <property type="entry name" value="BETA-LACTAMASE-RELATED DOMAIN-CONTAINING PROTEIN"/>
    <property type="match status" value="1"/>
</dbReference>
<dbReference type="InterPro" id="IPR001466">
    <property type="entry name" value="Beta-lactam-related"/>
</dbReference>
<dbReference type="EMBL" id="JACLCP010000001">
    <property type="protein sequence ID" value="MBC2843689.1"/>
    <property type="molecule type" value="Genomic_DNA"/>
</dbReference>
<gene>
    <name evidence="2" type="ORF">H7F21_01165</name>
</gene>
<sequence length="547" mass="62431">MNKLQTVFFSAVITCFSIIFSSDAQSKSIQFEDYAGLWKGNVPDYNPFQVNITIADLGNSKASFVLSNDKELIRKEFTLKDTLHIELDKKLYFEGVVNQDKSQINGFIKLGNDFYPTQLQKKNKAYKGILNLSANHFLQPESHYLEIRKVYNSVEGYGAYPLLGAWVDDLRITNNNIYFEEFKTGLIFQGELKESQIILSVGLDSIEFAKINYIKVDKKGKTETIEIEDGWTYAKDKLSLKDLEHDIDQNSLKGVESVLVAQDGKIRYENYFNGSNSTTTNDLRSAGKSIGSAIIGLAIDDEIITSTQEKVYDYLPQSYQYTKDEEKSKITIEHLLTMSSGIGVYENDYQETDDWLKTVLEPKLKYKAGERTNYMSSDPFLLSVNLSERLSYPLEFYMEKKLFGPLGITNYILNTDDKGNPYFAGGLCMTPRDMLKFGQLYLDKGVWNGKRILSEKWINTSFKKHTNLENTSKKNAYGYFWWHDTYTVNGKSISTMEARGNGGQYISIIPELNTVIVVTTENYNKRGAAQQTEKIIEAYVLSTLMEE</sequence>
<dbReference type="RefSeq" id="WP_185787409.1">
    <property type="nucleotide sequence ID" value="NZ_JACLCP010000001.1"/>
</dbReference>
<dbReference type="InterPro" id="IPR012338">
    <property type="entry name" value="Beta-lactam/transpept-like"/>
</dbReference>
<dbReference type="GO" id="GO:0016787">
    <property type="term" value="F:hydrolase activity"/>
    <property type="evidence" value="ECO:0007669"/>
    <property type="project" value="UniProtKB-KW"/>
</dbReference>
<dbReference type="PANTHER" id="PTHR43283">
    <property type="entry name" value="BETA-LACTAMASE-RELATED"/>
    <property type="match status" value="1"/>
</dbReference>
<organism evidence="2 3">
    <name type="scientific">Winogradskyella flava</name>
    <dbReference type="NCBI Taxonomy" id="1884876"/>
    <lineage>
        <taxon>Bacteria</taxon>
        <taxon>Pseudomonadati</taxon>
        <taxon>Bacteroidota</taxon>
        <taxon>Flavobacteriia</taxon>
        <taxon>Flavobacteriales</taxon>
        <taxon>Flavobacteriaceae</taxon>
        <taxon>Winogradskyella</taxon>
    </lineage>
</organism>
<dbReference type="AlphaFoldDB" id="A0A842IN99"/>
<name>A0A842IN99_9FLAO</name>
<dbReference type="InterPro" id="IPR050789">
    <property type="entry name" value="Diverse_Enzym_Activities"/>
</dbReference>
<reference evidence="2" key="1">
    <citation type="submission" date="2020-08" db="EMBL/GenBank/DDBJ databases">
        <title>Winogradskyella ouciana sp. nov., isolated from the hadal seawater of the Mariana Trench.</title>
        <authorList>
            <person name="He X."/>
        </authorList>
    </citation>
    <scope>NUCLEOTIDE SEQUENCE [LARGE SCALE GENOMIC DNA]</scope>
    <source>
        <strain evidence="2">KCTC 52348</strain>
    </source>
</reference>
<proteinExistence type="predicted"/>
<dbReference type="Gene3D" id="3.40.710.10">
    <property type="entry name" value="DD-peptidase/beta-lactamase superfamily"/>
    <property type="match status" value="1"/>
</dbReference>
<keyword evidence="2" id="KW-0378">Hydrolase</keyword>
<protein>
    <submittedName>
        <fullName evidence="2">Serine hydrolase</fullName>
    </submittedName>
</protein>
<evidence type="ECO:0000259" key="1">
    <source>
        <dbReference type="Pfam" id="PF00144"/>
    </source>
</evidence>
<comment type="caution">
    <text evidence="2">The sequence shown here is derived from an EMBL/GenBank/DDBJ whole genome shotgun (WGS) entry which is preliminary data.</text>
</comment>
<dbReference type="Proteomes" id="UP000533900">
    <property type="component" value="Unassembled WGS sequence"/>
</dbReference>
<keyword evidence="3" id="KW-1185">Reference proteome</keyword>
<accession>A0A842IN99</accession>
<evidence type="ECO:0000313" key="2">
    <source>
        <dbReference type="EMBL" id="MBC2843689.1"/>
    </source>
</evidence>